<dbReference type="EMBL" id="KB200907">
    <property type="protein sequence ID" value="ESO99813.1"/>
    <property type="molecule type" value="Genomic_DNA"/>
</dbReference>
<evidence type="ECO:0000256" key="6">
    <source>
        <dbReference type="ARBA" id="ARBA00022741"/>
    </source>
</evidence>
<gene>
    <name evidence="15" type="ORF">LOTGIDRAFT_201107</name>
</gene>
<feature type="transmembrane region" description="Helical" evidence="12">
    <location>
        <begin position="597"/>
        <end position="624"/>
    </location>
</feature>
<dbReference type="CDD" id="cd03249">
    <property type="entry name" value="ABC_MTABC3_MDL1_MDL2"/>
    <property type="match status" value="2"/>
</dbReference>
<dbReference type="CTD" id="20245447"/>
<dbReference type="GO" id="GO:0015421">
    <property type="term" value="F:ABC-type oligopeptide transporter activity"/>
    <property type="evidence" value="ECO:0007669"/>
    <property type="project" value="TreeGrafter"/>
</dbReference>
<keyword evidence="8" id="KW-1278">Translocase</keyword>
<dbReference type="GO" id="GO:0016887">
    <property type="term" value="F:ATP hydrolysis activity"/>
    <property type="evidence" value="ECO:0007669"/>
    <property type="project" value="InterPro"/>
</dbReference>
<dbReference type="Gene3D" id="1.20.1560.10">
    <property type="entry name" value="ABC transporter type 1, transmembrane domain"/>
    <property type="match status" value="1"/>
</dbReference>
<evidence type="ECO:0000259" key="13">
    <source>
        <dbReference type="PROSITE" id="PS50893"/>
    </source>
</evidence>
<dbReference type="FunFam" id="1.20.1560.10:FF:000018">
    <property type="entry name" value="ATP-binding cassette subfamily B member 11"/>
    <property type="match status" value="1"/>
</dbReference>
<keyword evidence="4 12" id="KW-0812">Transmembrane</keyword>
<dbReference type="InterPro" id="IPR017871">
    <property type="entry name" value="ABC_transporter-like_CS"/>
</dbReference>
<dbReference type="KEGG" id="lgi:LOTGIDRAFT_201107"/>
<dbReference type="Gene3D" id="3.40.50.300">
    <property type="entry name" value="P-loop containing nucleotide triphosphate hydrolases"/>
    <property type="match status" value="2"/>
</dbReference>
<keyword evidence="9 12" id="KW-1133">Transmembrane helix</keyword>
<accession>V4A792</accession>
<dbReference type="PROSITE" id="PS50893">
    <property type="entry name" value="ABC_TRANSPORTER_2"/>
    <property type="match status" value="2"/>
</dbReference>
<evidence type="ECO:0000256" key="11">
    <source>
        <dbReference type="ARBA" id="ARBA00023180"/>
    </source>
</evidence>
<keyword evidence="16" id="KW-1185">Reference proteome</keyword>
<keyword evidence="11" id="KW-0325">Glycoprotein</keyword>
<name>V4A792_LOTGI</name>
<dbReference type="InterPro" id="IPR003593">
    <property type="entry name" value="AAA+_ATPase"/>
</dbReference>
<feature type="transmembrane region" description="Helical" evidence="12">
    <location>
        <begin position="92"/>
        <end position="110"/>
    </location>
</feature>
<dbReference type="PANTHER" id="PTHR43394:SF27">
    <property type="entry name" value="ATP-DEPENDENT TRANSLOCASE ABCB1-LIKE"/>
    <property type="match status" value="1"/>
</dbReference>
<evidence type="ECO:0000256" key="10">
    <source>
        <dbReference type="ARBA" id="ARBA00023136"/>
    </source>
</evidence>
<feature type="domain" description="ABC transmembrane type-1" evidence="14">
    <location>
        <begin position="1"/>
        <end position="259"/>
    </location>
</feature>
<sequence length="1174" mass="130160">MTRPSESDLAAQVQTKVVYFCIIAGATFVAAYIAICCWTLVAERQLNIIRKKYFRAVMRQEIGWFDTHETGELNSRLSSDLHLITECVGDKMAILIQYATNSIGGYIMALVTYWKLALVTMAFSPVVFIITSFVGKRLRKMAAKESKHYSQAGAVAEESLRNIRTVQAFQGQEKEAQRYETKLKEVDKVNSKKGLTMGLALSVFWSILYIAFCITFWYGVKLFQDEGLAVGKIVPVFFGILIGSVSLGNAFPYIETISQGRGAADNIFKIIDATPTIDGSSDVGDKPKVEGNIAIKNVNFTYPARPDVQVLKNFSLDVDKGKVVALVGSSGSGKSTVIQLVQRFYDPSCGQVLLDGKDIKTLNVKFLRQQIGVVSQEPVLFASTIEENIRYGDLNASKDEIIQAAKEANAHSYITSLPKGYETVVGERGAQLSGGQKQRIAIARALVRNPKILLLDEATSALDHESEAVVQNALEKAEAGRTTIVIAHRLSTVRNADVIAVVSDGEIVELGKHSELMEKQGTYYNLVKTQVSEASKKDKDSDSDKDKDGDLALRPSLKRVTSITSEKQQDVTTKEVEEDIPPASFMRIIRLNSPESMFITLGTIASFIAGFNHPAFAFILSEYIRVSFFTNYYNNTKMADIRESSYLIIMFLIKGPLWIIYIYCICLQNVCLTKSGARLTSRIRKQVFRSYLKQDMEFFDMPNNGVGILSTKLASDSTLVQGATGSKIGQVVENATLLLVSLCMAFYYGWKLTFVILAFIPVMILSGVIQGRMTSGFSKADSSHLDKAGKICSEAVDNIRTVTSLTREDIFLQKYETLVHQVEKNGKKHAFIYSIFYALAQSIIFFAYAATFAYGSILVQEGEMPFFAVFRVFTAIVFGGMVIGRQSAYALDYSKAKVAAARLFQVIDRVPVIYSTNSSGKTFDKYESILEISNITFNYPSRPDAQILKVFTTIINPGDTVALVGHSGCGKSTVIQLIQRFYDPLQGQIKINSTDIRETNIQWLRSQIGIVSQEPMLFDLSIKDNIAYGDNSREIPMQEIIIAARNANIHTFIESLPQGYETNVGDKGSQLSGGQKQRIAIARALIRNPKILLLDEATSALDTQSEKVVQEALDKAREGRTCIVIAHRLSTIQSADKIIFVRHGKVEEAGTHSQLMELKGAYYRLHQAQNRSKS</sequence>
<dbReference type="RefSeq" id="XP_009049523.1">
    <property type="nucleotide sequence ID" value="XM_009051275.1"/>
</dbReference>
<evidence type="ECO:0000256" key="3">
    <source>
        <dbReference type="ARBA" id="ARBA00022448"/>
    </source>
</evidence>
<evidence type="ECO:0000256" key="8">
    <source>
        <dbReference type="ARBA" id="ARBA00022967"/>
    </source>
</evidence>
<dbReference type="PANTHER" id="PTHR43394">
    <property type="entry name" value="ATP-DEPENDENT PERMEASE MDL1, MITOCHONDRIAL"/>
    <property type="match status" value="1"/>
</dbReference>
<evidence type="ECO:0008006" key="17">
    <source>
        <dbReference type="Google" id="ProtNLM"/>
    </source>
</evidence>
<dbReference type="InterPro" id="IPR039421">
    <property type="entry name" value="Type_1_exporter"/>
</dbReference>
<comment type="similarity">
    <text evidence="2">Belongs to the ABC transporter superfamily. ABCB family. Multidrug resistance exporter (TC 3.A.1.201) subfamily.</text>
</comment>
<evidence type="ECO:0000256" key="1">
    <source>
        <dbReference type="ARBA" id="ARBA00004141"/>
    </source>
</evidence>
<dbReference type="HOGENOM" id="CLU_000604_17_2_1"/>
<dbReference type="FunFam" id="3.40.50.300:FF:000479">
    <property type="entry name" value="Multidrug resistance protein 1A"/>
    <property type="match status" value="1"/>
</dbReference>
<feature type="transmembrane region" description="Helical" evidence="12">
    <location>
        <begin position="198"/>
        <end position="220"/>
    </location>
</feature>
<evidence type="ECO:0000256" key="2">
    <source>
        <dbReference type="ARBA" id="ARBA00007577"/>
    </source>
</evidence>
<evidence type="ECO:0000256" key="9">
    <source>
        <dbReference type="ARBA" id="ARBA00022989"/>
    </source>
</evidence>
<protein>
    <recommendedName>
        <fullName evidence="17">Bile salt export pump</fullName>
    </recommendedName>
</protein>
<dbReference type="InterPro" id="IPR003439">
    <property type="entry name" value="ABC_transporter-like_ATP-bd"/>
</dbReference>
<dbReference type="InterPro" id="IPR036640">
    <property type="entry name" value="ABC1_TM_sf"/>
</dbReference>
<evidence type="ECO:0000256" key="7">
    <source>
        <dbReference type="ARBA" id="ARBA00022840"/>
    </source>
</evidence>
<feature type="domain" description="ABC transporter" evidence="13">
    <location>
        <begin position="293"/>
        <end position="529"/>
    </location>
</feature>
<dbReference type="InterPro" id="IPR011527">
    <property type="entry name" value="ABC1_TM_dom"/>
</dbReference>
<dbReference type="GO" id="GO:0005524">
    <property type="term" value="F:ATP binding"/>
    <property type="evidence" value="ECO:0007669"/>
    <property type="project" value="UniProtKB-KW"/>
</dbReference>
<dbReference type="SUPFAM" id="SSF52540">
    <property type="entry name" value="P-loop containing nucleoside triphosphate hydrolases"/>
    <property type="match status" value="2"/>
</dbReference>
<feature type="transmembrane region" description="Helical" evidence="12">
    <location>
        <begin position="116"/>
        <end position="135"/>
    </location>
</feature>
<evidence type="ECO:0000256" key="4">
    <source>
        <dbReference type="ARBA" id="ARBA00022692"/>
    </source>
</evidence>
<dbReference type="FunFam" id="3.40.50.300:FF:000205">
    <property type="entry name" value="ABC transporter B family member 4"/>
    <property type="match status" value="1"/>
</dbReference>
<dbReference type="SUPFAM" id="SSF90123">
    <property type="entry name" value="ABC transporter transmembrane region"/>
    <property type="match status" value="2"/>
</dbReference>
<dbReference type="GO" id="GO:0005743">
    <property type="term" value="C:mitochondrial inner membrane"/>
    <property type="evidence" value="ECO:0007669"/>
    <property type="project" value="TreeGrafter"/>
</dbReference>
<dbReference type="FunFam" id="1.20.1560.10:FF:000009">
    <property type="entry name" value="ABC transporter B family member 1"/>
    <property type="match status" value="1"/>
</dbReference>
<feature type="transmembrane region" description="Helical" evidence="12">
    <location>
        <begin position="830"/>
        <end position="854"/>
    </location>
</feature>
<evidence type="ECO:0000256" key="12">
    <source>
        <dbReference type="SAM" id="Phobius"/>
    </source>
</evidence>
<feature type="transmembrane region" description="Helical" evidence="12">
    <location>
        <begin position="731"/>
        <end position="748"/>
    </location>
</feature>
<feature type="transmembrane region" description="Helical" evidence="12">
    <location>
        <begin position="754"/>
        <end position="771"/>
    </location>
</feature>
<feature type="transmembrane region" description="Helical" evidence="12">
    <location>
        <begin position="866"/>
        <end position="884"/>
    </location>
</feature>
<dbReference type="Proteomes" id="UP000030746">
    <property type="component" value="Unassembled WGS sequence"/>
</dbReference>
<keyword evidence="3" id="KW-0813">Transport</keyword>
<evidence type="ECO:0000313" key="16">
    <source>
        <dbReference type="Proteomes" id="UP000030746"/>
    </source>
</evidence>
<evidence type="ECO:0000256" key="5">
    <source>
        <dbReference type="ARBA" id="ARBA00022737"/>
    </source>
</evidence>
<dbReference type="InterPro" id="IPR027417">
    <property type="entry name" value="P-loop_NTPase"/>
</dbReference>
<dbReference type="PROSITE" id="PS50929">
    <property type="entry name" value="ABC_TM1F"/>
    <property type="match status" value="2"/>
</dbReference>
<feature type="domain" description="ABC transmembrane type-1" evidence="14">
    <location>
        <begin position="657"/>
        <end position="895"/>
    </location>
</feature>
<dbReference type="CDD" id="cd18577">
    <property type="entry name" value="ABC_6TM_Pgp_ABCB1_D1_like"/>
    <property type="match status" value="1"/>
</dbReference>
<feature type="transmembrane region" description="Helical" evidence="12">
    <location>
        <begin position="232"/>
        <end position="251"/>
    </location>
</feature>
<dbReference type="OrthoDB" id="6500128at2759"/>
<dbReference type="GeneID" id="20245447"/>
<organism evidence="15 16">
    <name type="scientific">Lottia gigantea</name>
    <name type="common">Giant owl limpet</name>
    <dbReference type="NCBI Taxonomy" id="225164"/>
    <lineage>
        <taxon>Eukaryota</taxon>
        <taxon>Metazoa</taxon>
        <taxon>Spiralia</taxon>
        <taxon>Lophotrochozoa</taxon>
        <taxon>Mollusca</taxon>
        <taxon>Gastropoda</taxon>
        <taxon>Patellogastropoda</taxon>
        <taxon>Lottioidea</taxon>
        <taxon>Lottiidae</taxon>
        <taxon>Lottia</taxon>
    </lineage>
</organism>
<comment type="subcellular location">
    <subcellularLocation>
        <location evidence="1">Membrane</location>
        <topology evidence="1">Multi-pass membrane protein</topology>
    </subcellularLocation>
</comment>
<keyword evidence="7" id="KW-0067">ATP-binding</keyword>
<dbReference type="OMA" id="MAYFDTY"/>
<dbReference type="SMART" id="SM00382">
    <property type="entry name" value="AAA"/>
    <property type="match status" value="2"/>
</dbReference>
<keyword evidence="6" id="KW-0547">Nucleotide-binding</keyword>
<reference evidence="15 16" key="1">
    <citation type="journal article" date="2013" name="Nature">
        <title>Insights into bilaterian evolution from three spiralian genomes.</title>
        <authorList>
            <person name="Simakov O."/>
            <person name="Marletaz F."/>
            <person name="Cho S.J."/>
            <person name="Edsinger-Gonzales E."/>
            <person name="Havlak P."/>
            <person name="Hellsten U."/>
            <person name="Kuo D.H."/>
            <person name="Larsson T."/>
            <person name="Lv J."/>
            <person name="Arendt D."/>
            <person name="Savage R."/>
            <person name="Osoegawa K."/>
            <person name="de Jong P."/>
            <person name="Grimwood J."/>
            <person name="Chapman J.A."/>
            <person name="Shapiro H."/>
            <person name="Aerts A."/>
            <person name="Otillar R.P."/>
            <person name="Terry A.Y."/>
            <person name="Boore J.L."/>
            <person name="Grigoriev I.V."/>
            <person name="Lindberg D.R."/>
            <person name="Seaver E.C."/>
            <person name="Weisblat D.A."/>
            <person name="Putnam N.H."/>
            <person name="Rokhsar D.S."/>
        </authorList>
    </citation>
    <scope>NUCLEOTIDE SEQUENCE [LARGE SCALE GENOMIC DNA]</scope>
</reference>
<dbReference type="Pfam" id="PF00005">
    <property type="entry name" value="ABC_tran"/>
    <property type="match status" value="2"/>
</dbReference>
<feature type="domain" description="ABC transporter" evidence="13">
    <location>
        <begin position="930"/>
        <end position="1168"/>
    </location>
</feature>
<feature type="transmembrane region" description="Helical" evidence="12">
    <location>
        <begin position="644"/>
        <end position="672"/>
    </location>
</feature>
<feature type="transmembrane region" description="Helical" evidence="12">
    <location>
        <begin position="17"/>
        <end position="42"/>
    </location>
</feature>
<evidence type="ECO:0000313" key="15">
    <source>
        <dbReference type="EMBL" id="ESO99813.1"/>
    </source>
</evidence>
<evidence type="ECO:0000259" key="14">
    <source>
        <dbReference type="PROSITE" id="PS50929"/>
    </source>
</evidence>
<dbReference type="GO" id="GO:0090374">
    <property type="term" value="P:oligopeptide export from mitochondrion"/>
    <property type="evidence" value="ECO:0007669"/>
    <property type="project" value="TreeGrafter"/>
</dbReference>
<keyword evidence="10 12" id="KW-0472">Membrane</keyword>
<proteinExistence type="inferred from homology"/>
<dbReference type="CDD" id="cd18578">
    <property type="entry name" value="ABC_6TM_Pgp_ABCB1_D2_like"/>
    <property type="match status" value="1"/>
</dbReference>
<dbReference type="AlphaFoldDB" id="V4A792"/>
<keyword evidence="5" id="KW-0677">Repeat</keyword>
<dbReference type="PROSITE" id="PS00211">
    <property type="entry name" value="ABC_TRANSPORTER_1"/>
    <property type="match status" value="2"/>
</dbReference>
<dbReference type="Pfam" id="PF00664">
    <property type="entry name" value="ABC_membrane"/>
    <property type="match status" value="2"/>
</dbReference>